<dbReference type="OrthoDB" id="4291430at2"/>
<dbReference type="RefSeq" id="WP_062702719.1">
    <property type="nucleotide sequence ID" value="NZ_LJOD01000018.1"/>
</dbReference>
<sequence length="346" mass="40325">MKKIAYIEIDTHAEIAQAFMNIMRDSSDFAVDYYFSERIRNRVEENGENVFLSDSSMILDQLGSEKYDLIMIGTVHRYFNTFQAVVQKYNAVAIVHNINFSQSSKWSLLKSIFKADIIYRIKLWWKEGLLNSSKVYQKAKKLLVLDEELSSDCRLFLPLFYAEVSEKTDNSHAVIVIPGGVSQKRRDYNHIFSVIQNLKVQEKYEFVFLGKAQDNELKQLEKLSGNLPENITVQYFPDRVSNEDFEKWMQKADVLWCPIQQKTEFFSIEEIYGITKMTGNLGDAITYGKMAVFPENYASGLEFIIPEKQDIISRFTEIKNIQFDFQKTYNKNSVLKRLESVLKSLI</sequence>
<dbReference type="Gene3D" id="3.40.50.2000">
    <property type="entry name" value="Glycogen Phosphorylase B"/>
    <property type="match status" value="1"/>
</dbReference>
<dbReference type="Proteomes" id="UP000037953">
    <property type="component" value="Unassembled WGS sequence"/>
</dbReference>
<proteinExistence type="predicted"/>
<gene>
    <name evidence="1" type="ORF">AOB46_20065</name>
</gene>
<dbReference type="PATRIC" id="fig|253.9.peg.1984"/>
<dbReference type="EMBL" id="LJOD01000018">
    <property type="protein sequence ID" value="KPE49458.1"/>
    <property type="molecule type" value="Genomic_DNA"/>
</dbReference>
<name>A0A0N0ZT97_CHRID</name>
<dbReference type="AlphaFoldDB" id="A0A0N0ZT97"/>
<evidence type="ECO:0008006" key="3">
    <source>
        <dbReference type="Google" id="ProtNLM"/>
    </source>
</evidence>
<reference evidence="2" key="2">
    <citation type="submission" date="2015-09" db="EMBL/GenBank/DDBJ databases">
        <title>Draft genome sequence of a multidrug-resistant Chryseobacterium indologenes isolate from Malaysia.</title>
        <authorList>
            <person name="Yu C.Y."/>
            <person name="Ang G.Y."/>
            <person name="Chan K.-G."/>
        </authorList>
    </citation>
    <scope>NUCLEOTIDE SEQUENCE [LARGE SCALE GENOMIC DNA]</scope>
    <source>
        <strain evidence="2">CI_885</strain>
    </source>
</reference>
<accession>A0A0N0ZT97</accession>
<reference evidence="1 2" key="1">
    <citation type="journal article" date="2015" name="Genom Data">
        <title>Draft genome sequence of a multidrug-resistant Chryseobacterium indologenes isolate from Malaysia.</title>
        <authorList>
            <person name="Yu C.Y."/>
            <person name="Ang G.Y."/>
            <person name="Cheng H.J."/>
            <person name="Cheong Y.M."/>
            <person name="Yin W.F."/>
            <person name="Chan K.G."/>
        </authorList>
    </citation>
    <scope>NUCLEOTIDE SEQUENCE [LARGE SCALE GENOMIC DNA]</scope>
    <source>
        <strain evidence="1 2">CI_885</strain>
    </source>
</reference>
<comment type="caution">
    <text evidence="1">The sequence shown here is derived from an EMBL/GenBank/DDBJ whole genome shotgun (WGS) entry which is preliminary data.</text>
</comment>
<protein>
    <recommendedName>
        <fullName evidence="3">Glycosyltransferase</fullName>
    </recommendedName>
</protein>
<evidence type="ECO:0000313" key="1">
    <source>
        <dbReference type="EMBL" id="KPE49458.1"/>
    </source>
</evidence>
<organism evidence="1 2">
    <name type="scientific">Chryseobacterium indologenes</name>
    <name type="common">Flavobacterium indologenes</name>
    <dbReference type="NCBI Taxonomy" id="253"/>
    <lineage>
        <taxon>Bacteria</taxon>
        <taxon>Pseudomonadati</taxon>
        <taxon>Bacteroidota</taxon>
        <taxon>Flavobacteriia</taxon>
        <taxon>Flavobacteriales</taxon>
        <taxon>Weeksellaceae</taxon>
        <taxon>Chryseobacterium group</taxon>
        <taxon>Chryseobacterium</taxon>
    </lineage>
</organism>
<evidence type="ECO:0000313" key="2">
    <source>
        <dbReference type="Proteomes" id="UP000037953"/>
    </source>
</evidence>